<dbReference type="Pfam" id="PF01553">
    <property type="entry name" value="Acyltransferase"/>
    <property type="match status" value="1"/>
</dbReference>
<dbReference type="PANTHER" id="PTHR43272">
    <property type="entry name" value="LONG-CHAIN-FATTY-ACID--COA LIGASE"/>
    <property type="match status" value="1"/>
</dbReference>
<dbReference type="PROSITE" id="PS50075">
    <property type="entry name" value="CARRIER"/>
    <property type="match status" value="1"/>
</dbReference>
<dbReference type="Proteomes" id="UP001056426">
    <property type="component" value="Chromosome"/>
</dbReference>
<dbReference type="Pfam" id="PF23562">
    <property type="entry name" value="AMP-binding_C_3"/>
    <property type="match status" value="1"/>
</dbReference>
<dbReference type="EMBL" id="CP098400">
    <property type="protein sequence ID" value="URW78736.1"/>
    <property type="molecule type" value="Genomic_DNA"/>
</dbReference>
<protein>
    <submittedName>
        <fullName evidence="3">AMP-binding protein</fullName>
    </submittedName>
</protein>
<dbReference type="SUPFAM" id="SSF56801">
    <property type="entry name" value="Acetyl-CoA synthetase-like"/>
    <property type="match status" value="1"/>
</dbReference>
<dbReference type="PROSITE" id="PS00455">
    <property type="entry name" value="AMP_BINDING"/>
    <property type="match status" value="1"/>
</dbReference>
<dbReference type="Gene3D" id="3.30.300.30">
    <property type="match status" value="1"/>
</dbReference>
<dbReference type="Gene3D" id="3.40.50.12780">
    <property type="entry name" value="N-terminal domain of ligase-like"/>
    <property type="match status" value="1"/>
</dbReference>
<dbReference type="GO" id="GO:0016020">
    <property type="term" value="C:membrane"/>
    <property type="evidence" value="ECO:0007669"/>
    <property type="project" value="TreeGrafter"/>
</dbReference>
<comment type="catalytic activity">
    <reaction evidence="1">
        <text>a long-chain fatty acid + ATP + CoA = a long-chain fatty acyl-CoA + AMP + diphosphate</text>
        <dbReference type="Rhea" id="RHEA:15421"/>
        <dbReference type="ChEBI" id="CHEBI:30616"/>
        <dbReference type="ChEBI" id="CHEBI:33019"/>
        <dbReference type="ChEBI" id="CHEBI:57287"/>
        <dbReference type="ChEBI" id="CHEBI:57560"/>
        <dbReference type="ChEBI" id="CHEBI:83139"/>
        <dbReference type="ChEBI" id="CHEBI:456215"/>
        <dbReference type="EC" id="6.2.1.3"/>
    </reaction>
    <physiologicalReaction direction="left-to-right" evidence="1">
        <dbReference type="Rhea" id="RHEA:15422"/>
    </physiologicalReaction>
</comment>
<dbReference type="SUPFAM" id="SSF47336">
    <property type="entry name" value="ACP-like"/>
    <property type="match status" value="1"/>
</dbReference>
<evidence type="ECO:0000313" key="3">
    <source>
        <dbReference type="EMBL" id="URW78736.1"/>
    </source>
</evidence>
<dbReference type="InterPro" id="IPR042099">
    <property type="entry name" value="ANL_N_sf"/>
</dbReference>
<dbReference type="RefSeq" id="WP_250722099.1">
    <property type="nucleotide sequence ID" value="NZ_CP098400.1"/>
</dbReference>
<proteinExistence type="predicted"/>
<dbReference type="InterPro" id="IPR002123">
    <property type="entry name" value="Plipid/glycerol_acylTrfase"/>
</dbReference>
<dbReference type="Pfam" id="PF00550">
    <property type="entry name" value="PP-binding"/>
    <property type="match status" value="1"/>
</dbReference>
<dbReference type="InterPro" id="IPR000873">
    <property type="entry name" value="AMP-dep_synth/lig_dom"/>
</dbReference>
<dbReference type="GO" id="GO:0004467">
    <property type="term" value="F:long-chain fatty acid-CoA ligase activity"/>
    <property type="evidence" value="ECO:0007669"/>
    <property type="project" value="UniProtKB-EC"/>
</dbReference>
<keyword evidence="4" id="KW-1185">Reference proteome</keyword>
<dbReference type="SUPFAM" id="SSF69593">
    <property type="entry name" value="Glycerol-3-phosphate (1)-acyltransferase"/>
    <property type="match status" value="1"/>
</dbReference>
<dbReference type="InterPro" id="IPR045851">
    <property type="entry name" value="AMP-bd_C_sf"/>
</dbReference>
<reference evidence="3" key="1">
    <citation type="submission" date="2022-05" db="EMBL/GenBank/DDBJ databases">
        <authorList>
            <person name="Sun X."/>
        </authorList>
    </citation>
    <scope>NUCLEOTIDE SEQUENCE</scope>
    <source>
        <strain evidence="3">Ai-910</strain>
    </source>
</reference>
<gene>
    <name evidence="3" type="ORF">M9189_07655</name>
</gene>
<dbReference type="AlphaFoldDB" id="A0A9J6ZN94"/>
<organism evidence="3 4">
    <name type="scientific">Xiashengella succiniciproducens</name>
    <dbReference type="NCBI Taxonomy" id="2949635"/>
    <lineage>
        <taxon>Bacteria</taxon>
        <taxon>Pseudomonadati</taxon>
        <taxon>Bacteroidota</taxon>
        <taxon>Bacteroidia</taxon>
        <taxon>Marinilabiliales</taxon>
        <taxon>Marinilabiliaceae</taxon>
        <taxon>Xiashengella</taxon>
    </lineage>
</organism>
<dbReference type="InterPro" id="IPR020845">
    <property type="entry name" value="AMP-binding_CS"/>
</dbReference>
<dbReference type="CDD" id="cd07989">
    <property type="entry name" value="LPLAT_AGPAT-like"/>
    <property type="match status" value="1"/>
</dbReference>
<accession>A0A9J6ZN94</accession>
<feature type="domain" description="Carrier" evidence="2">
    <location>
        <begin position="517"/>
        <end position="593"/>
    </location>
</feature>
<evidence type="ECO:0000256" key="1">
    <source>
        <dbReference type="ARBA" id="ARBA00024484"/>
    </source>
</evidence>
<dbReference type="Pfam" id="PF00501">
    <property type="entry name" value="AMP-binding"/>
    <property type="match status" value="1"/>
</dbReference>
<evidence type="ECO:0000313" key="4">
    <source>
        <dbReference type="Proteomes" id="UP001056426"/>
    </source>
</evidence>
<name>A0A9J6ZN94_9BACT</name>
<dbReference type="Gene3D" id="1.10.1200.10">
    <property type="entry name" value="ACP-like"/>
    <property type="match status" value="1"/>
</dbReference>
<sequence length="815" mass="91270">MIKNHGNKKAITVGVSEISYGELFARIEQFSKLIEVAEGERVIIFSENRPGWLFAFLAIWNKSAVPVPVDFLATESELSYILSDSQPSAIFVSSEKKPLLEKAMAATGILAQIVLIDSEEQTQCGTSSLESLPPYKDDQTAVIIYTSGTTGSPKGVMLSYGNLMTNLDGVVRKIRIFREDSRVMILLPLHHIFPLLGSFIAPLHAGGSVAISPSMTSEDMINTLNHNKITIIIGVPRLYEAIRKSIRLKIDQSPVAKALFALAGKLQSKRFSRFVFSAVHKKFGGKVDILVAGGAALDPEVGQDFKTLGFEVLEGFGMTEAAPMITFTRPGRVRIGSAGEVLPGTEMMAKDGEIIARGGHIMKGYYNNPEATAEVIKDGWLYTGDLGYIDKDGYLYITGRKKEIIVLSNGKNVNPAELEEYIVQSPLVSDCAVFFHDDRLCAVIVPAIEDEDHKLLYQKLLEEVIEPLNVKVSSYKRIGGLYITYRELPRTRLGKLQRFKLEELVEKDGETEEEENDGPVSEELRIIAEFISAEKGRKVRPMHHLEYDLALDSLDRVGLQVFLSQNFGVKIETSEILRFQTVANLAEHVAATKTRLEEGRTDWSAILREKVQFKLPESWIPTRLAMRLSRYVFKLYFRYRTRGLDNIPDEPCIIASNHQSFFDGLFVASLLRTAQIGKTYFYAKAKHADKPIFKFLAQRTNVIVVDLNNNLKESIQKLAEVLRLRKNILIFPEGTRSANGNIGQFKKTFAILSRELNIPVVPVAIKGASDALPKGSIFPRPLKKVQVEFLEPLYPENYTYDQIANIVRNRIIETM</sequence>
<reference evidence="3" key="2">
    <citation type="submission" date="2022-06" db="EMBL/GenBank/DDBJ databases">
        <title>Xiashengella guii gen. nov. sp. nov., a bacterium isolated form anaerobic digestion tank.</title>
        <authorList>
            <person name="Huang H."/>
        </authorList>
    </citation>
    <scope>NUCLEOTIDE SEQUENCE</scope>
    <source>
        <strain evidence="3">Ai-910</strain>
    </source>
</reference>
<evidence type="ECO:0000259" key="2">
    <source>
        <dbReference type="PROSITE" id="PS50075"/>
    </source>
</evidence>
<dbReference type="InterPro" id="IPR036736">
    <property type="entry name" value="ACP-like_sf"/>
</dbReference>
<dbReference type="KEGG" id="alkq:M9189_07655"/>
<dbReference type="GO" id="GO:0016746">
    <property type="term" value="F:acyltransferase activity"/>
    <property type="evidence" value="ECO:0007669"/>
    <property type="project" value="InterPro"/>
</dbReference>
<dbReference type="SMART" id="SM00563">
    <property type="entry name" value="PlsC"/>
    <property type="match status" value="1"/>
</dbReference>
<dbReference type="InterPro" id="IPR009081">
    <property type="entry name" value="PP-bd_ACP"/>
</dbReference>
<dbReference type="PANTHER" id="PTHR43272:SF52">
    <property type="entry name" value="AMP-DEPENDENT SYNTHETASE_LIGASE DOMAIN-CONTAINING PROTEIN"/>
    <property type="match status" value="1"/>
</dbReference>